<dbReference type="InterPro" id="IPR027417">
    <property type="entry name" value="P-loop_NTPase"/>
</dbReference>
<evidence type="ECO:0000259" key="4">
    <source>
        <dbReference type="PROSITE" id="PS50893"/>
    </source>
</evidence>
<reference evidence="5 6" key="1">
    <citation type="submission" date="2017-04" db="EMBL/GenBank/DDBJ databases">
        <authorList>
            <person name="Afonso C.L."/>
            <person name="Miller P.J."/>
            <person name="Scott M.A."/>
            <person name="Spackman E."/>
            <person name="Goraichik I."/>
            <person name="Dimitrov K.M."/>
            <person name="Suarez D.L."/>
            <person name="Swayne D.E."/>
        </authorList>
    </citation>
    <scope>NUCLEOTIDE SEQUENCE [LARGE SCALE GENOMIC DNA]</scope>
    <source>
        <strain evidence="5 6">DSM 3385</strain>
    </source>
</reference>
<dbReference type="CDD" id="cd03225">
    <property type="entry name" value="ABC_cobalt_CbiO_domain1"/>
    <property type="match status" value="1"/>
</dbReference>
<dbReference type="EMBL" id="FWXY01000008">
    <property type="protein sequence ID" value="SMC71514.1"/>
    <property type="molecule type" value="Genomic_DNA"/>
</dbReference>
<keyword evidence="6" id="KW-1185">Reference proteome</keyword>
<dbReference type="InterPro" id="IPR003439">
    <property type="entry name" value="ABC_transporter-like_ATP-bd"/>
</dbReference>
<dbReference type="PANTHER" id="PTHR24220:SF612">
    <property type="entry name" value="FE(3+) IONS IMPORT ATP-BINDING PROTEIN FBPC"/>
    <property type="match status" value="1"/>
</dbReference>
<dbReference type="InterPro" id="IPR015856">
    <property type="entry name" value="ABC_transpr_CbiO/EcfA_su"/>
</dbReference>
<dbReference type="STRING" id="1121400.SAMN02746065_10844"/>
<dbReference type="Gene3D" id="3.40.50.300">
    <property type="entry name" value="P-loop containing nucleotide triphosphate hydrolases"/>
    <property type="match status" value="1"/>
</dbReference>
<dbReference type="GO" id="GO:0022857">
    <property type="term" value="F:transmembrane transporter activity"/>
    <property type="evidence" value="ECO:0007669"/>
    <property type="project" value="TreeGrafter"/>
</dbReference>
<dbReference type="InterPro" id="IPR015854">
    <property type="entry name" value="ABC_transpr_LolD-like"/>
</dbReference>
<dbReference type="InterPro" id="IPR003593">
    <property type="entry name" value="AAA+_ATPase"/>
</dbReference>
<dbReference type="OrthoDB" id="9809450at2"/>
<evidence type="ECO:0000313" key="6">
    <source>
        <dbReference type="Proteomes" id="UP000192418"/>
    </source>
</evidence>
<dbReference type="GO" id="GO:0016887">
    <property type="term" value="F:ATP hydrolysis activity"/>
    <property type="evidence" value="ECO:0007669"/>
    <property type="project" value="InterPro"/>
</dbReference>
<dbReference type="PROSITE" id="PS50893">
    <property type="entry name" value="ABC_TRANSPORTER_2"/>
    <property type="match status" value="1"/>
</dbReference>
<organism evidence="5 6">
    <name type="scientific">Desulfocicer vacuolatum DSM 3385</name>
    <dbReference type="NCBI Taxonomy" id="1121400"/>
    <lineage>
        <taxon>Bacteria</taxon>
        <taxon>Pseudomonadati</taxon>
        <taxon>Thermodesulfobacteriota</taxon>
        <taxon>Desulfobacteria</taxon>
        <taxon>Desulfobacterales</taxon>
        <taxon>Desulfobacteraceae</taxon>
        <taxon>Desulfocicer</taxon>
    </lineage>
</organism>
<evidence type="ECO:0000256" key="3">
    <source>
        <dbReference type="ARBA" id="ARBA00022840"/>
    </source>
</evidence>
<dbReference type="SMART" id="SM00382">
    <property type="entry name" value="AAA"/>
    <property type="match status" value="1"/>
</dbReference>
<accession>A0A1W2BF98</accession>
<feature type="domain" description="ABC transporter" evidence="4">
    <location>
        <begin position="7"/>
        <end position="243"/>
    </location>
</feature>
<proteinExistence type="predicted"/>
<dbReference type="SUPFAM" id="SSF52540">
    <property type="entry name" value="P-loop containing nucleoside triphosphate hydrolases"/>
    <property type="match status" value="1"/>
</dbReference>
<sequence length="374" mass="41378">MATSSIYLLKNIVQAYKGKTALDIPNLSIAPGSITGLMGPNGSGKSTLLKLLAFVSSPVKGTLFFNGKEEVPFSPKVRFDITLLTQTPYLLKRSVHDNITHGLKIRGKAHGRKDPTVCRQVRNVMARVGLSHDEFAHRMDYELSGGEAQRVAMAARLILKPRVLLLDEPTASVDVNSAALIRRAALYARKTWGTTIIIASHDHEWLQGACDRLLQLYHGKIFQAGSKNIIPGPFVRDDKGFYRPLSANGSGQTLRLTTPPHDKASALLKTQDINITVREPSLSTKKKLKKAPDIATAPSIQKSNKILKENKFHTIEGKVLRLMGDKKRGHITMVIKVNEMNFTIQMAPETVIQCKLLPGARVMLTYCLSDIEWI</sequence>
<gene>
    <name evidence="5" type="ORF">SAMN02746065_10844</name>
</gene>
<keyword evidence="2" id="KW-0547">Nucleotide-binding</keyword>
<keyword evidence="3 5" id="KW-0067">ATP-binding</keyword>
<dbReference type="PANTHER" id="PTHR24220">
    <property type="entry name" value="IMPORT ATP-BINDING PROTEIN"/>
    <property type="match status" value="1"/>
</dbReference>
<evidence type="ECO:0000256" key="2">
    <source>
        <dbReference type="ARBA" id="ARBA00022741"/>
    </source>
</evidence>
<dbReference type="GO" id="GO:0005886">
    <property type="term" value="C:plasma membrane"/>
    <property type="evidence" value="ECO:0007669"/>
    <property type="project" value="TreeGrafter"/>
</dbReference>
<evidence type="ECO:0000313" key="5">
    <source>
        <dbReference type="EMBL" id="SMC71514.1"/>
    </source>
</evidence>
<keyword evidence="1" id="KW-0813">Transport</keyword>
<name>A0A1W2BF98_9BACT</name>
<dbReference type="AlphaFoldDB" id="A0A1W2BF98"/>
<dbReference type="Pfam" id="PF00005">
    <property type="entry name" value="ABC_tran"/>
    <property type="match status" value="1"/>
</dbReference>
<dbReference type="GO" id="GO:0005524">
    <property type="term" value="F:ATP binding"/>
    <property type="evidence" value="ECO:0007669"/>
    <property type="project" value="UniProtKB-KW"/>
</dbReference>
<evidence type="ECO:0000256" key="1">
    <source>
        <dbReference type="ARBA" id="ARBA00022448"/>
    </source>
</evidence>
<protein>
    <submittedName>
        <fullName evidence="5">Tungstate transport system ATP-binding protein</fullName>
    </submittedName>
</protein>
<dbReference type="Proteomes" id="UP000192418">
    <property type="component" value="Unassembled WGS sequence"/>
</dbReference>